<dbReference type="EMBL" id="MSRR01000027">
    <property type="protein sequence ID" value="OMG33229.1"/>
    <property type="molecule type" value="Genomic_DNA"/>
</dbReference>
<dbReference type="InterPro" id="IPR006047">
    <property type="entry name" value="GH13_cat_dom"/>
</dbReference>
<proteinExistence type="inferred from homology"/>
<dbReference type="Proteomes" id="UP000187035">
    <property type="component" value="Unassembled WGS sequence"/>
</dbReference>
<dbReference type="SUPFAM" id="SSF51445">
    <property type="entry name" value="(Trans)glycosidases"/>
    <property type="match status" value="1"/>
</dbReference>
<dbReference type="NCBIfam" id="NF008183">
    <property type="entry name" value="PRK10933.1"/>
    <property type="match status" value="1"/>
</dbReference>
<dbReference type="Gene3D" id="3.90.400.10">
    <property type="entry name" value="Oligo-1,6-glucosidase, Domain 2"/>
    <property type="match status" value="1"/>
</dbReference>
<dbReference type="FunFam" id="3.20.20.80:FF:000064">
    <property type="entry name" value="Oligo-1,6-glucosidase"/>
    <property type="match status" value="1"/>
</dbReference>
<evidence type="ECO:0000313" key="6">
    <source>
        <dbReference type="Proteomes" id="UP000187035"/>
    </source>
</evidence>
<name>A0A854D4G0_ACTNA</name>
<dbReference type="AlphaFoldDB" id="A0A854D4G0"/>
<reference evidence="5 6" key="1">
    <citation type="submission" date="2016-12" db="EMBL/GenBank/DDBJ databases">
        <title>Genomic comparison of strains in the 'Actinomyces naeslundii' group.</title>
        <authorList>
            <person name="Mughal S.R."/>
            <person name="Do T."/>
            <person name="Gilbert S.C."/>
            <person name="Witherden E.A."/>
            <person name="Didelot X."/>
            <person name="Beighton D."/>
        </authorList>
    </citation>
    <scope>NUCLEOTIDE SEQUENCE [LARGE SCALE GENOMIC DNA]</scope>
    <source>
        <strain evidence="5 6">NCTC 10301</strain>
    </source>
</reference>
<dbReference type="PANTHER" id="PTHR10357">
    <property type="entry name" value="ALPHA-AMYLASE FAMILY MEMBER"/>
    <property type="match status" value="1"/>
</dbReference>
<gene>
    <name evidence="5" type="ORF">BKH33_11090</name>
</gene>
<dbReference type="FunFam" id="3.90.400.10:FF:000002">
    <property type="entry name" value="Sucrose isomerase"/>
    <property type="match status" value="1"/>
</dbReference>
<evidence type="ECO:0000259" key="4">
    <source>
        <dbReference type="SMART" id="SM00642"/>
    </source>
</evidence>
<keyword evidence="3" id="KW-0326">Glycosidase</keyword>
<dbReference type="GeneID" id="64255418"/>
<dbReference type="GO" id="GO:0009313">
    <property type="term" value="P:oligosaccharide catabolic process"/>
    <property type="evidence" value="ECO:0007669"/>
    <property type="project" value="TreeGrafter"/>
</dbReference>
<dbReference type="Gene3D" id="3.20.20.80">
    <property type="entry name" value="Glycosidases"/>
    <property type="match status" value="1"/>
</dbReference>
<evidence type="ECO:0000256" key="1">
    <source>
        <dbReference type="ARBA" id="ARBA00008061"/>
    </source>
</evidence>
<accession>A0A854D4G0</accession>
<sequence length="625" mass="69247">MTRPAPLVVSPHHVGDEPDWWRRAVVYQVYPRSFADSDGDGIGDIPGLTNRLDHLDELGVDVVWLSPVYRSPQDDNGYDISDYQDIDPLFGSLEDLDALIEGLHARGMRLVMDLVVNHTSDEHPWFTASRSSTQDPKRDWYIWKPARQVDGLAPGQPGTEPTNWGSAFSGSAWAWDEDTQEFYLHLFSPKQPDLNWENPEMRRAVYEMMTWWLERGVDGFRMDVINFISKTYPLTDAPQGEGDLYGNAFAAVANGPRIHEFLHEMNQEVLAPRPGHVITVGEMPGATRSEAALYTDPARAELDMVFQFEHVSLTDGPGGKFDPQPLNLVVLKKNLADWQAALAPVTDSSGVVTAEKGWNSAYWDNHDQPRAVSRFGDDDPAWRVRSAKTLATILHTHRGTPYVYQGEELGMANTVFRSIKDYRDLESINHFHERVRAGDDPAAVLTGLAPISRDNARTPVHWDGSEKAGFTTGEPWIALAPDHGTVHAAAQAGVPGSVFEHYRSLIALRHDDDALALGTFRLLAADHPTAWVILRQWRSPEPDETGENRVEQLLLIAQCARDDLTLTGEGGLLAALAAEGLQAGQWTEAEQVLRAGDPDVQPGSGHAGLPAVLAGWDSVLLRRRA</sequence>
<feature type="domain" description="Glycosyl hydrolase family 13 catalytic" evidence="4">
    <location>
        <begin position="28"/>
        <end position="457"/>
    </location>
</feature>
<protein>
    <submittedName>
        <fullName evidence="5">Glucohydrolase</fullName>
    </submittedName>
</protein>
<evidence type="ECO:0000256" key="3">
    <source>
        <dbReference type="ARBA" id="ARBA00023295"/>
    </source>
</evidence>
<organism evidence="5 6">
    <name type="scientific">Actinomyces naeslundii</name>
    <dbReference type="NCBI Taxonomy" id="1655"/>
    <lineage>
        <taxon>Bacteria</taxon>
        <taxon>Bacillati</taxon>
        <taxon>Actinomycetota</taxon>
        <taxon>Actinomycetes</taxon>
        <taxon>Actinomycetales</taxon>
        <taxon>Actinomycetaceae</taxon>
        <taxon>Actinomyces</taxon>
    </lineage>
</organism>
<evidence type="ECO:0000313" key="5">
    <source>
        <dbReference type="EMBL" id="OMG33229.1"/>
    </source>
</evidence>
<dbReference type="SMART" id="SM00642">
    <property type="entry name" value="Aamy"/>
    <property type="match status" value="1"/>
</dbReference>
<dbReference type="PANTHER" id="PTHR10357:SF184">
    <property type="entry name" value="OLIGO-1,6-GLUCOSIDASE 1"/>
    <property type="match status" value="1"/>
</dbReference>
<dbReference type="GO" id="GO:0004556">
    <property type="term" value="F:alpha-amylase activity"/>
    <property type="evidence" value="ECO:0007669"/>
    <property type="project" value="TreeGrafter"/>
</dbReference>
<dbReference type="RefSeq" id="WP_076142749.1">
    <property type="nucleotide sequence ID" value="NZ_CP066049.1"/>
</dbReference>
<comment type="similarity">
    <text evidence="1">Belongs to the glycosyl hydrolase 13 family.</text>
</comment>
<comment type="caution">
    <text evidence="5">The sequence shown here is derived from an EMBL/GenBank/DDBJ whole genome shotgun (WGS) entry which is preliminary data.</text>
</comment>
<dbReference type="Pfam" id="PF00128">
    <property type="entry name" value="Alpha-amylase"/>
    <property type="match status" value="1"/>
</dbReference>
<evidence type="ECO:0000256" key="2">
    <source>
        <dbReference type="ARBA" id="ARBA00022801"/>
    </source>
</evidence>
<dbReference type="InterPro" id="IPR045857">
    <property type="entry name" value="O16G_dom_2"/>
</dbReference>
<keyword evidence="2 5" id="KW-0378">Hydrolase</keyword>
<dbReference type="CDD" id="cd11333">
    <property type="entry name" value="AmyAc_SI_OligoGlu_DGase"/>
    <property type="match status" value="1"/>
</dbReference>
<dbReference type="InterPro" id="IPR017853">
    <property type="entry name" value="GH"/>
</dbReference>